<feature type="chain" id="PRO_5030722826" description="Lon N-terminal domain-containing protein" evidence="2">
    <location>
        <begin position="23"/>
        <end position="373"/>
    </location>
</feature>
<protein>
    <recommendedName>
        <fullName evidence="4">Lon N-terminal domain-containing protein</fullName>
    </recommendedName>
</protein>
<dbReference type="AlphaFoldDB" id="A0A7R9WP48"/>
<accession>A0A7R9WP48</accession>
<feature type="signal peptide" evidence="2">
    <location>
        <begin position="1"/>
        <end position="22"/>
    </location>
</feature>
<proteinExistence type="predicted"/>
<gene>
    <name evidence="3" type="ORF">CAUS1442_LOCUS732</name>
</gene>
<name>A0A7R9WP48_9STRA</name>
<reference evidence="3" key="1">
    <citation type="submission" date="2021-01" db="EMBL/GenBank/DDBJ databases">
        <authorList>
            <person name="Corre E."/>
            <person name="Pelletier E."/>
            <person name="Niang G."/>
            <person name="Scheremetjew M."/>
            <person name="Finn R."/>
            <person name="Kale V."/>
            <person name="Holt S."/>
            <person name="Cochrane G."/>
            <person name="Meng A."/>
            <person name="Brown T."/>
            <person name="Cohen L."/>
        </authorList>
    </citation>
    <scope>NUCLEOTIDE SEQUENCE</scope>
    <source>
        <strain evidence="3">CCMP3328</strain>
    </source>
</reference>
<evidence type="ECO:0000256" key="1">
    <source>
        <dbReference type="SAM" id="MobiDB-lite"/>
    </source>
</evidence>
<organism evidence="3">
    <name type="scientific">Craspedostauros australis</name>
    <dbReference type="NCBI Taxonomy" id="1486917"/>
    <lineage>
        <taxon>Eukaryota</taxon>
        <taxon>Sar</taxon>
        <taxon>Stramenopiles</taxon>
        <taxon>Ochrophyta</taxon>
        <taxon>Bacillariophyta</taxon>
        <taxon>Bacillariophyceae</taxon>
        <taxon>Bacillariophycidae</taxon>
        <taxon>Naviculales</taxon>
        <taxon>Naviculaceae</taxon>
        <taxon>Craspedostauros</taxon>
    </lineage>
</organism>
<sequence length="373" mass="41675">MAAMSRPSATLIALIALQCASALSFQFTRGVPPFPFGARLSIPRASCHQHSSPAAATTATPTSLNMKEDESKEDKVEDSFMDSLKQRIEEVKDSDTTLPILLMEPVLPRQTLVIQTNMQQLLTLIKYLIKHETPRLGMIGQVATTDGKTPDIGPPGGTDMDDEDKRFIPLFFGVEMEIQGTPDIRPIPSDMEPAPGGSDEVITVALAAKRRFSINRNETIWEEGELQGISRARVKFLNSGDEESKEELGEDMYDPMSLSRAEMMAKVFDEMKWKDTSDKRMVDHWIELARKNEKKPGQIDRLLQSLGEMPPATEPSERAFWIGALINPLPKLDVAQDIRGRLLVSPTAESRIHLTMRAMINSIELMESGHIWF</sequence>
<evidence type="ECO:0000313" key="3">
    <source>
        <dbReference type="EMBL" id="CAD8328635.1"/>
    </source>
</evidence>
<evidence type="ECO:0000256" key="2">
    <source>
        <dbReference type="SAM" id="SignalP"/>
    </source>
</evidence>
<evidence type="ECO:0008006" key="4">
    <source>
        <dbReference type="Google" id="ProtNLM"/>
    </source>
</evidence>
<dbReference type="EMBL" id="HBEF01001159">
    <property type="protein sequence ID" value="CAD8328635.1"/>
    <property type="molecule type" value="Transcribed_RNA"/>
</dbReference>
<feature type="region of interest" description="Disordered" evidence="1">
    <location>
        <begin position="142"/>
        <end position="161"/>
    </location>
</feature>
<feature type="region of interest" description="Disordered" evidence="1">
    <location>
        <begin position="49"/>
        <end position="75"/>
    </location>
</feature>
<feature type="compositionally biased region" description="Basic and acidic residues" evidence="1">
    <location>
        <begin position="66"/>
        <end position="75"/>
    </location>
</feature>
<keyword evidence="2" id="KW-0732">Signal</keyword>
<feature type="compositionally biased region" description="Low complexity" evidence="1">
    <location>
        <begin position="51"/>
        <end position="63"/>
    </location>
</feature>